<dbReference type="InterPro" id="IPR047923">
    <property type="entry name" value="ArpA-like"/>
</dbReference>
<feature type="domain" description="HTH tetR-type" evidence="6">
    <location>
        <begin position="8"/>
        <end position="68"/>
    </location>
</feature>
<evidence type="ECO:0000313" key="8">
    <source>
        <dbReference type="Proteomes" id="UP001552527"/>
    </source>
</evidence>
<keyword evidence="3" id="KW-0804">Transcription</keyword>
<reference evidence="7 8" key="1">
    <citation type="submission" date="2024-06" db="EMBL/GenBank/DDBJ databases">
        <title>The Natural Products Discovery Center: Release of the First 8490 Sequenced Strains for Exploring Actinobacteria Biosynthetic Diversity.</title>
        <authorList>
            <person name="Kalkreuter E."/>
            <person name="Kautsar S.A."/>
            <person name="Yang D."/>
            <person name="Bader C.D."/>
            <person name="Teijaro C.N."/>
            <person name="Fluegel L."/>
            <person name="Davis C.M."/>
            <person name="Simpson J.R."/>
            <person name="Lauterbach L."/>
            <person name="Steele A.D."/>
            <person name="Gui C."/>
            <person name="Meng S."/>
            <person name="Li G."/>
            <person name="Viehrig K."/>
            <person name="Ye F."/>
            <person name="Su P."/>
            <person name="Kiefer A.F."/>
            <person name="Nichols A."/>
            <person name="Cepeda A.J."/>
            <person name="Yan W."/>
            <person name="Fan B."/>
            <person name="Jiang Y."/>
            <person name="Adhikari A."/>
            <person name="Zheng C.-J."/>
            <person name="Schuster L."/>
            <person name="Cowan T.M."/>
            <person name="Smanski M.J."/>
            <person name="Chevrette M.G."/>
            <person name="De Carvalho L.P.S."/>
            <person name="Shen B."/>
        </authorList>
    </citation>
    <scope>NUCLEOTIDE SEQUENCE [LARGE SCALE GENOMIC DNA]</scope>
    <source>
        <strain evidence="7 8">NPDC052768</strain>
    </source>
</reference>
<sequence>MVKQERAARTRRALIRAGAEVFAREGFVSASLSAISRRAGVSSGALHFHFESKKALAEAVEGEALKEVRRIAREAAARDGRALAGLVDATHGLVNRIAEDVVVRAGFELSGAPGRAGGPTLRREWQQWVEQMVRRSDQEGWLAPGVSADDAAAAIVAATTGFEVLGAEDSTWLSQKKVAGFWELLLPRLTERHAQMSPGWSAHAAAAAHPAEHGTAPDSRP</sequence>
<evidence type="ECO:0000256" key="1">
    <source>
        <dbReference type="ARBA" id="ARBA00023015"/>
    </source>
</evidence>
<name>A0ABV3JF19_9ACTN</name>
<evidence type="ECO:0000313" key="7">
    <source>
        <dbReference type="EMBL" id="MEV5246547.1"/>
    </source>
</evidence>
<keyword evidence="1" id="KW-0805">Transcription regulation</keyword>
<keyword evidence="2 4" id="KW-0238">DNA-binding</keyword>
<feature type="region of interest" description="Disordered" evidence="5">
    <location>
        <begin position="200"/>
        <end position="221"/>
    </location>
</feature>
<organism evidence="7 8">
    <name type="scientific">Streptomyces werraensis</name>
    <dbReference type="NCBI Taxonomy" id="68284"/>
    <lineage>
        <taxon>Bacteria</taxon>
        <taxon>Bacillati</taxon>
        <taxon>Actinomycetota</taxon>
        <taxon>Actinomycetes</taxon>
        <taxon>Kitasatosporales</taxon>
        <taxon>Streptomycetaceae</taxon>
        <taxon>Streptomyces</taxon>
    </lineage>
</organism>
<dbReference type="PROSITE" id="PS50977">
    <property type="entry name" value="HTH_TETR_2"/>
    <property type="match status" value="1"/>
</dbReference>
<evidence type="ECO:0000256" key="3">
    <source>
        <dbReference type="ARBA" id="ARBA00023163"/>
    </source>
</evidence>
<dbReference type="PROSITE" id="PS01081">
    <property type="entry name" value="HTH_TETR_1"/>
    <property type="match status" value="1"/>
</dbReference>
<evidence type="ECO:0000256" key="4">
    <source>
        <dbReference type="PROSITE-ProRule" id="PRU00335"/>
    </source>
</evidence>
<evidence type="ECO:0000256" key="2">
    <source>
        <dbReference type="ARBA" id="ARBA00023125"/>
    </source>
</evidence>
<dbReference type="SUPFAM" id="SSF48498">
    <property type="entry name" value="Tetracyclin repressor-like, C-terminal domain"/>
    <property type="match status" value="1"/>
</dbReference>
<dbReference type="InterPro" id="IPR036271">
    <property type="entry name" value="Tet_transcr_reg_TetR-rel_C_sf"/>
</dbReference>
<accession>A0ABV3JF19</accession>
<dbReference type="PRINTS" id="PR00455">
    <property type="entry name" value="HTHTETR"/>
</dbReference>
<dbReference type="RefSeq" id="WP_364021970.1">
    <property type="nucleotide sequence ID" value="NZ_JBFATD010000023.1"/>
</dbReference>
<evidence type="ECO:0000259" key="6">
    <source>
        <dbReference type="PROSITE" id="PS50977"/>
    </source>
</evidence>
<evidence type="ECO:0000256" key="5">
    <source>
        <dbReference type="SAM" id="MobiDB-lite"/>
    </source>
</evidence>
<dbReference type="Gene3D" id="1.10.357.10">
    <property type="entry name" value="Tetracycline Repressor, domain 2"/>
    <property type="match status" value="1"/>
</dbReference>
<protein>
    <submittedName>
        <fullName evidence="7">ScbR family autoregulator-binding transcription factor</fullName>
    </submittedName>
</protein>
<dbReference type="Proteomes" id="UP001552527">
    <property type="component" value="Unassembled WGS sequence"/>
</dbReference>
<gene>
    <name evidence="7" type="ORF">AB0K95_14935</name>
</gene>
<dbReference type="EMBL" id="JBFATE010000005">
    <property type="protein sequence ID" value="MEV5246547.1"/>
    <property type="molecule type" value="Genomic_DNA"/>
</dbReference>
<dbReference type="InterPro" id="IPR001647">
    <property type="entry name" value="HTH_TetR"/>
</dbReference>
<dbReference type="PANTHER" id="PTHR30055">
    <property type="entry name" value="HTH-TYPE TRANSCRIPTIONAL REGULATOR RUTR"/>
    <property type="match status" value="1"/>
</dbReference>
<dbReference type="SUPFAM" id="SSF46689">
    <property type="entry name" value="Homeodomain-like"/>
    <property type="match status" value="1"/>
</dbReference>
<dbReference type="InterPro" id="IPR009057">
    <property type="entry name" value="Homeodomain-like_sf"/>
</dbReference>
<dbReference type="NCBIfam" id="NF041196">
    <property type="entry name" value="ScbR_bind_reg"/>
    <property type="match status" value="1"/>
</dbReference>
<dbReference type="InterPro" id="IPR023772">
    <property type="entry name" value="DNA-bd_HTH_TetR-type_CS"/>
</dbReference>
<dbReference type="PANTHER" id="PTHR30055:SF234">
    <property type="entry name" value="HTH-TYPE TRANSCRIPTIONAL REGULATOR BETI"/>
    <property type="match status" value="1"/>
</dbReference>
<feature type="compositionally biased region" description="Low complexity" evidence="5">
    <location>
        <begin position="202"/>
        <end position="221"/>
    </location>
</feature>
<proteinExistence type="predicted"/>
<comment type="caution">
    <text evidence="7">The sequence shown here is derived from an EMBL/GenBank/DDBJ whole genome shotgun (WGS) entry which is preliminary data.</text>
</comment>
<dbReference type="Pfam" id="PF00440">
    <property type="entry name" value="TetR_N"/>
    <property type="match status" value="1"/>
</dbReference>
<keyword evidence="8" id="KW-1185">Reference proteome</keyword>
<feature type="DNA-binding region" description="H-T-H motif" evidence="4">
    <location>
        <begin position="31"/>
        <end position="50"/>
    </location>
</feature>
<dbReference type="InterPro" id="IPR050109">
    <property type="entry name" value="HTH-type_TetR-like_transc_reg"/>
</dbReference>